<dbReference type="STRING" id="446462.Amir_0740"/>
<sequence>MRTTLKKITAAAAVAIGALLALPAGPALAIGQVSCADNKVTPAKLNIKTSASTYTSRCFSGAGVTAVSIANVQRVEAGGNKLTVNYELAGLYHTKTFTPGTHINFGSVVRVYELRIW</sequence>
<evidence type="ECO:0000256" key="1">
    <source>
        <dbReference type="SAM" id="SignalP"/>
    </source>
</evidence>
<evidence type="ECO:0000313" key="3">
    <source>
        <dbReference type="EMBL" id="ACU34703.1"/>
    </source>
</evidence>
<dbReference type="KEGG" id="ami:Amir_0740"/>
<dbReference type="AlphaFoldDB" id="C6WKU8"/>
<reference evidence="3 4" key="1">
    <citation type="journal article" date="2009" name="Stand. Genomic Sci.">
        <title>Complete genome sequence of Actinosynnema mirum type strain (101).</title>
        <authorList>
            <person name="Land M."/>
            <person name="Lapidus A."/>
            <person name="Mayilraj S."/>
            <person name="Chen F."/>
            <person name="Copeland A."/>
            <person name="Del Rio T.G."/>
            <person name="Nolan M."/>
            <person name="Lucas S."/>
            <person name="Tice H."/>
            <person name="Cheng J.F."/>
            <person name="Chertkov O."/>
            <person name="Bruce D."/>
            <person name="Goodwin L."/>
            <person name="Pitluck S."/>
            <person name="Rohde M."/>
            <person name="Goker M."/>
            <person name="Pati A."/>
            <person name="Ivanova N."/>
            <person name="Mavromatis K."/>
            <person name="Chen A."/>
            <person name="Palaniappan K."/>
            <person name="Hauser L."/>
            <person name="Chang Y.J."/>
            <person name="Jeffries C.C."/>
            <person name="Brettin T."/>
            <person name="Detter J.C."/>
            <person name="Han C."/>
            <person name="Chain P."/>
            <person name="Tindall B.J."/>
            <person name="Bristow J."/>
            <person name="Eisen J.A."/>
            <person name="Markowitz V."/>
            <person name="Hugenholtz P."/>
            <person name="Kyrpides N.C."/>
            <person name="Klenk H.P."/>
        </authorList>
    </citation>
    <scope>NUCLEOTIDE SEQUENCE [LARGE SCALE GENOMIC DNA]</scope>
    <source>
        <strain evidence="4">ATCC 29888 / DSM 43827 / JCM 3225 / NBRC 14064 / NCIMB 13271 / NRRL B-12336 / IMRU 3971 / 101</strain>
    </source>
</reference>
<dbReference type="HOGENOM" id="CLU_2091574_0_0_11"/>
<dbReference type="EMBL" id="CP001630">
    <property type="protein sequence ID" value="ACU34703.1"/>
    <property type="molecule type" value="Genomic_DNA"/>
</dbReference>
<proteinExistence type="predicted"/>
<gene>
    <name evidence="3" type="ordered locus">Amir_0740</name>
</gene>
<keyword evidence="1" id="KW-0732">Signal</keyword>
<accession>C6WKU8</accession>
<dbReference type="Gene3D" id="2.60.20.30">
    <property type="match status" value="1"/>
</dbReference>
<protein>
    <recommendedName>
        <fullName evidence="2">Streptomyces killer toxin-like beta/gamma crystallin domain-containing protein</fullName>
    </recommendedName>
</protein>
<dbReference type="RefSeq" id="WP_012783365.1">
    <property type="nucleotide sequence ID" value="NC_013093.1"/>
</dbReference>
<name>C6WKU8_ACTMD</name>
<feature type="chain" id="PRO_5002972760" description="Streptomyces killer toxin-like beta/gamma crystallin domain-containing protein" evidence="1">
    <location>
        <begin position="30"/>
        <end position="117"/>
    </location>
</feature>
<dbReference type="OrthoDB" id="4317676at2"/>
<dbReference type="Pfam" id="PF09076">
    <property type="entry name" value="Crystall_2"/>
    <property type="match status" value="1"/>
</dbReference>
<dbReference type="InterPro" id="IPR015791">
    <property type="entry name" value="Antimic/Inh_G_crystallin-like"/>
</dbReference>
<keyword evidence="4" id="KW-1185">Reference proteome</keyword>
<feature type="signal peptide" evidence="1">
    <location>
        <begin position="1"/>
        <end position="29"/>
    </location>
</feature>
<feature type="domain" description="Streptomyces killer toxin-like beta/gamma crystallin" evidence="2">
    <location>
        <begin position="46"/>
        <end position="115"/>
    </location>
</feature>
<evidence type="ECO:0000313" key="4">
    <source>
        <dbReference type="Proteomes" id="UP000002213"/>
    </source>
</evidence>
<organism evidence="3 4">
    <name type="scientific">Actinosynnema mirum (strain ATCC 29888 / DSM 43827 / JCM 3225 / NBRC 14064 / NCIMB 13271 / NRRL B-12336 / IMRU 3971 / 101)</name>
    <dbReference type="NCBI Taxonomy" id="446462"/>
    <lineage>
        <taxon>Bacteria</taxon>
        <taxon>Bacillati</taxon>
        <taxon>Actinomycetota</taxon>
        <taxon>Actinomycetes</taxon>
        <taxon>Pseudonocardiales</taxon>
        <taxon>Pseudonocardiaceae</taxon>
        <taxon>Actinosynnema</taxon>
    </lineage>
</organism>
<dbReference type="Proteomes" id="UP000002213">
    <property type="component" value="Chromosome"/>
</dbReference>
<evidence type="ECO:0000259" key="2">
    <source>
        <dbReference type="Pfam" id="PF09076"/>
    </source>
</evidence>
<dbReference type="InterPro" id="IPR015161">
    <property type="entry name" value="Sklp_toxin_b/g_crystallin"/>
</dbReference>